<evidence type="ECO:0000313" key="2">
    <source>
        <dbReference type="Proteomes" id="UP000009309"/>
    </source>
</evidence>
<organism evidence="1 2">
    <name type="scientific">Fibrisoma limi BUZ 3</name>
    <dbReference type="NCBI Taxonomy" id="1185876"/>
    <lineage>
        <taxon>Bacteria</taxon>
        <taxon>Pseudomonadati</taxon>
        <taxon>Bacteroidota</taxon>
        <taxon>Cytophagia</taxon>
        <taxon>Cytophagales</taxon>
        <taxon>Spirosomataceae</taxon>
        <taxon>Fibrisoma</taxon>
    </lineage>
</organism>
<name>I2GJ18_9BACT</name>
<dbReference type="EMBL" id="CAIT01000006">
    <property type="protein sequence ID" value="CCH53893.1"/>
    <property type="molecule type" value="Genomic_DNA"/>
</dbReference>
<gene>
    <name evidence="1" type="ORF">BN8_03025</name>
</gene>
<comment type="caution">
    <text evidence="1">The sequence shown here is derived from an EMBL/GenBank/DDBJ whole genome shotgun (WGS) entry which is preliminary data.</text>
</comment>
<reference evidence="1 2" key="1">
    <citation type="journal article" date="2012" name="J. Bacteriol.">
        <title>Genome Sequence of the Filamentous Bacterium Fibrisoma limi BUZ 3T.</title>
        <authorList>
            <person name="Filippini M."/>
            <person name="Qi W."/>
            <person name="Jaenicke S."/>
            <person name="Goesmann A."/>
            <person name="Smits T.H."/>
            <person name="Bagheri H.C."/>
        </authorList>
    </citation>
    <scope>NUCLEOTIDE SEQUENCE [LARGE SCALE GENOMIC DNA]</scope>
    <source>
        <strain evidence="2">BUZ 3T</strain>
    </source>
</reference>
<sequence length="33" mass="3844">MGRPAFRNLVLLSEIVDWLNCLIQLNLLIKSIF</sequence>
<keyword evidence="2" id="KW-1185">Reference proteome</keyword>
<dbReference type="STRING" id="1185876.BN8_03025"/>
<protein>
    <submittedName>
        <fullName evidence="1">Uncharacterized protein</fullName>
    </submittedName>
</protein>
<evidence type="ECO:0000313" key="1">
    <source>
        <dbReference type="EMBL" id="CCH53893.1"/>
    </source>
</evidence>
<accession>I2GJ18</accession>
<dbReference type="AlphaFoldDB" id="I2GJ18"/>
<dbReference type="Proteomes" id="UP000009309">
    <property type="component" value="Unassembled WGS sequence"/>
</dbReference>
<proteinExistence type="predicted"/>